<dbReference type="InterPro" id="IPR036259">
    <property type="entry name" value="MFS_trans_sf"/>
</dbReference>
<evidence type="ECO:0000259" key="9">
    <source>
        <dbReference type="PROSITE" id="PS50850"/>
    </source>
</evidence>
<sequence>MSSKTARDRLRFAESVALLAMMMSLAALSIDAVLPALPIIGNELGIQHDNTNQLIISLLFLGMSGGQIFYGPLSDAVGRKLAIYTGFVIFISGTLLSLFAPCFTMMLAGRFLQGLGAASPRVVSIAIVRDQYEGQKMAQVMSFIMTIFIIIPILAPALGQLILSISSWRSIFALFLFLALFSFTWFLFRHPETLDKRKREPFSISRIISSIREVLSIRQSFAYTIISGLVFGSFLGYLNSSQQILQIQYGLGEKFPLYFGILAIAFGAATLMNSKLVTFFSMKKLVQLAMQALVALSAIFLIISLIQNGHPPLSSFILYLIPLFFTIGILFGNLNALAMEPLGHIAGIGASTIGSLSTFAALAIGTVIGQSYNGTILPLIAGFLLLGSASLVIIQLANRKR</sequence>
<reference evidence="11" key="1">
    <citation type="submission" date="2017-10" db="EMBL/GenBank/DDBJ databases">
        <authorList>
            <person name="Gaisin V.A."/>
            <person name="Rysina M.S."/>
            <person name="Grouzdev D.S."/>
        </authorList>
    </citation>
    <scope>NUCLEOTIDE SEQUENCE [LARGE SCALE GENOMIC DNA]</scope>
    <source>
        <strain evidence="11">V1</strain>
    </source>
</reference>
<dbReference type="GO" id="GO:0042910">
    <property type="term" value="F:xenobiotic transmembrane transporter activity"/>
    <property type="evidence" value="ECO:0007669"/>
    <property type="project" value="InterPro"/>
</dbReference>
<feature type="transmembrane region" description="Helical" evidence="8">
    <location>
        <begin position="346"/>
        <end position="369"/>
    </location>
</feature>
<name>A0A317T6W7_9CHLB</name>
<comment type="similarity">
    <text evidence="2">Belongs to the major facilitator superfamily. Bcr/CmlA family.</text>
</comment>
<dbReference type="InterPro" id="IPR011701">
    <property type="entry name" value="MFS"/>
</dbReference>
<dbReference type="InterPro" id="IPR020846">
    <property type="entry name" value="MFS_dom"/>
</dbReference>
<feature type="transmembrane region" description="Helical" evidence="8">
    <location>
        <begin position="54"/>
        <end position="74"/>
    </location>
</feature>
<feature type="transmembrane region" description="Helical" evidence="8">
    <location>
        <begin position="255"/>
        <end position="273"/>
    </location>
</feature>
<feature type="transmembrane region" description="Helical" evidence="8">
    <location>
        <begin position="375"/>
        <end position="397"/>
    </location>
</feature>
<evidence type="ECO:0000313" key="11">
    <source>
        <dbReference type="Proteomes" id="UP000246278"/>
    </source>
</evidence>
<dbReference type="CDD" id="cd17320">
    <property type="entry name" value="MFS_MdfA_MDR_like"/>
    <property type="match status" value="1"/>
</dbReference>
<feature type="domain" description="Major facilitator superfamily (MFS) profile" evidence="9">
    <location>
        <begin position="15"/>
        <end position="401"/>
    </location>
</feature>
<dbReference type="OrthoDB" id="9800416at2"/>
<feature type="transmembrane region" description="Helical" evidence="8">
    <location>
        <begin position="12"/>
        <end position="34"/>
    </location>
</feature>
<dbReference type="AlphaFoldDB" id="A0A317T6W7"/>
<keyword evidence="3" id="KW-0813">Transport</keyword>
<feature type="transmembrane region" description="Helical" evidence="8">
    <location>
        <begin position="313"/>
        <end position="334"/>
    </location>
</feature>
<accession>A0A317T6W7</accession>
<organism evidence="10 11">
    <name type="scientific">Prosthecochloris marina</name>
    <dbReference type="NCBI Taxonomy" id="2017681"/>
    <lineage>
        <taxon>Bacteria</taxon>
        <taxon>Pseudomonadati</taxon>
        <taxon>Chlorobiota</taxon>
        <taxon>Chlorobiia</taxon>
        <taxon>Chlorobiales</taxon>
        <taxon>Chlorobiaceae</taxon>
        <taxon>Prosthecochloris</taxon>
    </lineage>
</organism>
<keyword evidence="11" id="KW-1185">Reference proteome</keyword>
<dbReference type="Proteomes" id="UP000246278">
    <property type="component" value="Unassembled WGS sequence"/>
</dbReference>
<dbReference type="PROSITE" id="PS50850">
    <property type="entry name" value="MFS"/>
    <property type="match status" value="1"/>
</dbReference>
<proteinExistence type="inferred from homology"/>
<feature type="transmembrane region" description="Helical" evidence="8">
    <location>
        <begin position="221"/>
        <end position="240"/>
    </location>
</feature>
<dbReference type="PANTHER" id="PTHR23502:SF132">
    <property type="entry name" value="POLYAMINE TRANSPORTER 2-RELATED"/>
    <property type="match status" value="1"/>
</dbReference>
<dbReference type="Pfam" id="PF07690">
    <property type="entry name" value="MFS_1"/>
    <property type="match status" value="1"/>
</dbReference>
<dbReference type="Gene3D" id="1.20.1720.10">
    <property type="entry name" value="Multidrug resistance protein D"/>
    <property type="match status" value="1"/>
</dbReference>
<evidence type="ECO:0000256" key="3">
    <source>
        <dbReference type="ARBA" id="ARBA00022448"/>
    </source>
</evidence>
<dbReference type="GO" id="GO:0005886">
    <property type="term" value="C:plasma membrane"/>
    <property type="evidence" value="ECO:0007669"/>
    <property type="project" value="UniProtKB-SubCell"/>
</dbReference>
<comment type="subcellular location">
    <subcellularLocation>
        <location evidence="1">Cell membrane</location>
        <topology evidence="1">Multi-pass membrane protein</topology>
    </subcellularLocation>
</comment>
<evidence type="ECO:0000256" key="6">
    <source>
        <dbReference type="ARBA" id="ARBA00022989"/>
    </source>
</evidence>
<keyword evidence="7 8" id="KW-0472">Membrane</keyword>
<dbReference type="EMBL" id="PDNZ01000007">
    <property type="protein sequence ID" value="PWW81487.1"/>
    <property type="molecule type" value="Genomic_DNA"/>
</dbReference>
<dbReference type="InterPro" id="IPR004812">
    <property type="entry name" value="Efflux_drug-R_Bcr/CmlA"/>
</dbReference>
<evidence type="ECO:0000256" key="1">
    <source>
        <dbReference type="ARBA" id="ARBA00004651"/>
    </source>
</evidence>
<evidence type="ECO:0000256" key="4">
    <source>
        <dbReference type="ARBA" id="ARBA00022475"/>
    </source>
</evidence>
<gene>
    <name evidence="10" type="ORF">CR164_10700</name>
</gene>
<dbReference type="GO" id="GO:1990961">
    <property type="term" value="P:xenobiotic detoxification by transmembrane export across the plasma membrane"/>
    <property type="evidence" value="ECO:0007669"/>
    <property type="project" value="InterPro"/>
</dbReference>
<keyword evidence="4" id="KW-1003">Cell membrane</keyword>
<dbReference type="PANTHER" id="PTHR23502">
    <property type="entry name" value="MAJOR FACILITATOR SUPERFAMILY"/>
    <property type="match status" value="1"/>
</dbReference>
<feature type="transmembrane region" description="Helical" evidence="8">
    <location>
        <begin position="285"/>
        <end position="307"/>
    </location>
</feature>
<keyword evidence="5 8" id="KW-0812">Transmembrane</keyword>
<evidence type="ECO:0000256" key="7">
    <source>
        <dbReference type="ARBA" id="ARBA00023136"/>
    </source>
</evidence>
<keyword evidence="6 8" id="KW-1133">Transmembrane helix</keyword>
<dbReference type="NCBIfam" id="TIGR00710">
    <property type="entry name" value="efflux_Bcr_CflA"/>
    <property type="match status" value="1"/>
</dbReference>
<dbReference type="SUPFAM" id="SSF103473">
    <property type="entry name" value="MFS general substrate transporter"/>
    <property type="match status" value="1"/>
</dbReference>
<evidence type="ECO:0000256" key="8">
    <source>
        <dbReference type="SAM" id="Phobius"/>
    </source>
</evidence>
<evidence type="ECO:0000256" key="2">
    <source>
        <dbReference type="ARBA" id="ARBA00006236"/>
    </source>
</evidence>
<feature type="transmembrane region" description="Helical" evidence="8">
    <location>
        <begin position="140"/>
        <end position="162"/>
    </location>
</feature>
<feature type="transmembrane region" description="Helical" evidence="8">
    <location>
        <begin position="81"/>
        <end position="99"/>
    </location>
</feature>
<evidence type="ECO:0000256" key="5">
    <source>
        <dbReference type="ARBA" id="ARBA00022692"/>
    </source>
</evidence>
<dbReference type="RefSeq" id="WP_110023981.1">
    <property type="nucleotide sequence ID" value="NZ_PDNZ01000007.1"/>
</dbReference>
<protein>
    <submittedName>
        <fullName evidence="10">Bcr/CflA family drug resistance efflux transporter</fullName>
    </submittedName>
</protein>
<evidence type="ECO:0000313" key="10">
    <source>
        <dbReference type="EMBL" id="PWW81487.1"/>
    </source>
</evidence>
<feature type="transmembrane region" description="Helical" evidence="8">
    <location>
        <begin position="168"/>
        <end position="188"/>
    </location>
</feature>
<comment type="caution">
    <text evidence="10">The sequence shown here is derived from an EMBL/GenBank/DDBJ whole genome shotgun (WGS) entry which is preliminary data.</text>
</comment>